<evidence type="ECO:0000256" key="1">
    <source>
        <dbReference type="SAM" id="MobiDB-lite"/>
    </source>
</evidence>
<reference evidence="2 3" key="1">
    <citation type="submission" date="2019-04" db="EMBL/GenBank/DDBJ databases">
        <title>Chromosome genome assembly for Takifugu flavidus.</title>
        <authorList>
            <person name="Xiao S."/>
        </authorList>
    </citation>
    <scope>NUCLEOTIDE SEQUENCE [LARGE SCALE GENOMIC DNA]</scope>
    <source>
        <strain evidence="2">HTHZ2018</strain>
        <tissue evidence="2">Muscle</tissue>
    </source>
</reference>
<protein>
    <submittedName>
        <fullName evidence="2">Uncharacterized protein</fullName>
    </submittedName>
</protein>
<evidence type="ECO:0000313" key="2">
    <source>
        <dbReference type="EMBL" id="TWW64686.1"/>
    </source>
</evidence>
<gene>
    <name evidence="2" type="ORF">D4764_22G0003330</name>
</gene>
<name>A0A5C6NC25_9TELE</name>
<evidence type="ECO:0000313" key="3">
    <source>
        <dbReference type="Proteomes" id="UP000324091"/>
    </source>
</evidence>
<dbReference type="EMBL" id="RHFK02000015">
    <property type="protein sequence ID" value="TWW64686.1"/>
    <property type="molecule type" value="Genomic_DNA"/>
</dbReference>
<dbReference type="AlphaFoldDB" id="A0A5C6NC25"/>
<feature type="region of interest" description="Disordered" evidence="1">
    <location>
        <begin position="88"/>
        <end position="107"/>
    </location>
</feature>
<keyword evidence="3" id="KW-1185">Reference proteome</keyword>
<organism evidence="2 3">
    <name type="scientific">Takifugu flavidus</name>
    <name type="common">sansaifugu</name>
    <dbReference type="NCBI Taxonomy" id="433684"/>
    <lineage>
        <taxon>Eukaryota</taxon>
        <taxon>Metazoa</taxon>
        <taxon>Chordata</taxon>
        <taxon>Craniata</taxon>
        <taxon>Vertebrata</taxon>
        <taxon>Euteleostomi</taxon>
        <taxon>Actinopterygii</taxon>
        <taxon>Neopterygii</taxon>
        <taxon>Teleostei</taxon>
        <taxon>Neoteleostei</taxon>
        <taxon>Acanthomorphata</taxon>
        <taxon>Eupercaria</taxon>
        <taxon>Tetraodontiformes</taxon>
        <taxon>Tetradontoidea</taxon>
        <taxon>Tetraodontidae</taxon>
        <taxon>Takifugu</taxon>
    </lineage>
</organism>
<accession>A0A5C6NC25</accession>
<comment type="caution">
    <text evidence="2">The sequence shown here is derived from an EMBL/GenBank/DDBJ whole genome shotgun (WGS) entry which is preliminary data.</text>
</comment>
<dbReference type="Proteomes" id="UP000324091">
    <property type="component" value="Chromosome 22"/>
</dbReference>
<proteinExistence type="predicted"/>
<sequence>MSNRGYSRTTDRCYSRIKRRKCGFLHEKQDFKAHGQPGFPAHSWAVSEQDTFLEGRRGERQEFKFFDQMVQLFGNKYVINSEPVAEGADDGAGRFSPDAQLSGIPPF</sequence>